<name>A0ABW4TF55_9ACTN</name>
<gene>
    <name evidence="1" type="ORF">ACFSKW_54600</name>
</gene>
<dbReference type="EMBL" id="JBHUFV010000108">
    <property type="protein sequence ID" value="MFD1940521.1"/>
    <property type="molecule type" value="Genomic_DNA"/>
</dbReference>
<dbReference type="Proteomes" id="UP001597368">
    <property type="component" value="Unassembled WGS sequence"/>
</dbReference>
<comment type="caution">
    <text evidence="1">The sequence shown here is derived from an EMBL/GenBank/DDBJ whole genome shotgun (WGS) entry which is preliminary data.</text>
</comment>
<organism evidence="1 2">
    <name type="scientific">Nonomuraea mangrovi</name>
    <dbReference type="NCBI Taxonomy" id="2316207"/>
    <lineage>
        <taxon>Bacteria</taxon>
        <taxon>Bacillati</taxon>
        <taxon>Actinomycetota</taxon>
        <taxon>Actinomycetes</taxon>
        <taxon>Streptosporangiales</taxon>
        <taxon>Streptosporangiaceae</taxon>
        <taxon>Nonomuraea</taxon>
    </lineage>
</organism>
<accession>A0ABW4TF55</accession>
<evidence type="ECO:0000313" key="1">
    <source>
        <dbReference type="EMBL" id="MFD1940521.1"/>
    </source>
</evidence>
<protein>
    <submittedName>
        <fullName evidence="1">Uncharacterized protein</fullName>
    </submittedName>
</protein>
<evidence type="ECO:0000313" key="2">
    <source>
        <dbReference type="Proteomes" id="UP001597368"/>
    </source>
</evidence>
<sequence>LGLAESPAPVDINVLQTALDVLVRADDLAAELGEWSIEPSPLPPELGELDARPWFRYTRAVLINEHVDLGEPGPWHDHATPIVHGMYEQVAQALAMLYTGQVVRVICPWCDGRTITQPAGGAYTWKIHELPGGQIAIVCHGLCEPPEREVGTWWRGIPCWPISDWERLAKRVRANEAHETIGI</sequence>
<proteinExistence type="predicted"/>
<dbReference type="RefSeq" id="WP_379583798.1">
    <property type="nucleotide sequence ID" value="NZ_JBHUFV010000108.1"/>
</dbReference>
<reference evidence="2" key="1">
    <citation type="journal article" date="2019" name="Int. J. Syst. Evol. Microbiol.">
        <title>The Global Catalogue of Microorganisms (GCM) 10K type strain sequencing project: providing services to taxonomists for standard genome sequencing and annotation.</title>
        <authorList>
            <consortium name="The Broad Institute Genomics Platform"/>
            <consortium name="The Broad Institute Genome Sequencing Center for Infectious Disease"/>
            <person name="Wu L."/>
            <person name="Ma J."/>
        </authorList>
    </citation>
    <scope>NUCLEOTIDE SEQUENCE [LARGE SCALE GENOMIC DNA]</scope>
    <source>
        <strain evidence="2">ICMP 6774ER</strain>
    </source>
</reference>
<keyword evidence="2" id="KW-1185">Reference proteome</keyword>
<feature type="non-terminal residue" evidence="1">
    <location>
        <position position="1"/>
    </location>
</feature>